<organism evidence="2 3">
    <name type="scientific">Cylindrodendrum hubeiense</name>
    <dbReference type="NCBI Taxonomy" id="595255"/>
    <lineage>
        <taxon>Eukaryota</taxon>
        <taxon>Fungi</taxon>
        <taxon>Dikarya</taxon>
        <taxon>Ascomycota</taxon>
        <taxon>Pezizomycotina</taxon>
        <taxon>Sordariomycetes</taxon>
        <taxon>Hypocreomycetidae</taxon>
        <taxon>Hypocreales</taxon>
        <taxon>Nectriaceae</taxon>
        <taxon>Cylindrodendrum</taxon>
    </lineage>
</organism>
<name>A0A9P5L4T2_9HYPO</name>
<keyword evidence="3" id="KW-1185">Reference proteome</keyword>
<comment type="caution">
    <text evidence="2">The sequence shown here is derived from an EMBL/GenBank/DDBJ whole genome shotgun (WGS) entry which is preliminary data.</text>
</comment>
<reference evidence="2" key="1">
    <citation type="submission" date="2020-03" db="EMBL/GenBank/DDBJ databases">
        <title>Draft Genome Sequence of Cylindrodendrum hubeiense.</title>
        <authorList>
            <person name="Buettner E."/>
            <person name="Kellner H."/>
        </authorList>
    </citation>
    <scope>NUCLEOTIDE SEQUENCE</scope>
    <source>
        <strain evidence="2">IHI 201604</strain>
    </source>
</reference>
<dbReference type="EMBL" id="JAANBB010000718">
    <property type="protein sequence ID" value="KAF7535401.1"/>
    <property type="molecule type" value="Genomic_DNA"/>
</dbReference>
<dbReference type="Proteomes" id="UP000722485">
    <property type="component" value="Unassembled WGS sequence"/>
</dbReference>
<evidence type="ECO:0000313" key="3">
    <source>
        <dbReference type="Proteomes" id="UP000722485"/>
    </source>
</evidence>
<proteinExistence type="predicted"/>
<feature type="compositionally biased region" description="Basic and acidic residues" evidence="1">
    <location>
        <begin position="48"/>
        <end position="57"/>
    </location>
</feature>
<dbReference type="AlphaFoldDB" id="A0A9P5L4T2"/>
<dbReference type="OrthoDB" id="10650542at2759"/>
<protein>
    <submittedName>
        <fullName evidence="2">Uncharacterized protein</fullName>
    </submittedName>
</protein>
<feature type="compositionally biased region" description="Low complexity" evidence="1">
    <location>
        <begin position="332"/>
        <end position="342"/>
    </location>
</feature>
<gene>
    <name evidence="2" type="ORF">G7Z17_g13205</name>
</gene>
<accession>A0A9P5L4T2</accession>
<sequence length="423" mass="49229">MSTHRLNVPWQRNLSHLDINESASFQITGGARDEQQPCVQSHDDNDEMSEHIDDRLSSSRTPTKKRSHRSHEWWWTEDINQLFKGLELGIRMACLETFNRDHQDKVVLYHLDYIQGDSQERFINSEKERFKTNINSWRKHTADNMMDYTRKHCNTSTAFKNETDSARIHHQLNDDYSLENFATVFSFTSGYIGMEKSGATVKRRCNTVWCNLGYRAKRHLDFRDDREPIDDPTHAQYNEFSRNAVFGALQELARTSKLQHLVPDPKQMAAYPLSQKSKPVKPRSVFVLKNDDNIYRSSTFSTNIVVVMRSSSPSTQPPEEEEESCQTPPSPSHSQASQTSDSTDQKWVDEVYNRVLDEAYQAIEYINETHQEAEPDHSLPDDESTNDREQVISLAMIDSSTWLQFQLYRLSLVQKINLSRRLK</sequence>
<evidence type="ECO:0000256" key="1">
    <source>
        <dbReference type="SAM" id="MobiDB-lite"/>
    </source>
</evidence>
<feature type="region of interest" description="Disordered" evidence="1">
    <location>
        <begin position="31"/>
        <end position="63"/>
    </location>
</feature>
<evidence type="ECO:0000313" key="2">
    <source>
        <dbReference type="EMBL" id="KAF7535401.1"/>
    </source>
</evidence>
<feature type="region of interest" description="Disordered" evidence="1">
    <location>
        <begin position="309"/>
        <end position="346"/>
    </location>
</feature>